<evidence type="ECO:0000313" key="1">
    <source>
        <dbReference type="EMBL" id="MBR7630797.1"/>
    </source>
</evidence>
<comment type="caution">
    <text evidence="1">The sequence shown here is derived from an EMBL/GenBank/DDBJ whole genome shotgun (WGS) entry which is preliminary data.</text>
</comment>
<proteinExistence type="predicted"/>
<reference evidence="1 2" key="1">
    <citation type="submission" date="2021-04" db="EMBL/GenBank/DDBJ databases">
        <title>Draft Genome of Aeromonas popoffii ID682, isolated from a natural water source in Idaho.</title>
        <authorList>
            <person name="Testerman T."/>
            <person name="Graf J."/>
        </authorList>
    </citation>
    <scope>NUCLEOTIDE SEQUENCE [LARGE SCALE GENOMIC DNA]</scope>
    <source>
        <strain evidence="1 2">ID682</strain>
    </source>
</reference>
<evidence type="ECO:0000313" key="2">
    <source>
        <dbReference type="Proteomes" id="UP000675653"/>
    </source>
</evidence>
<sequence>MSQVLSCGLVSAAEVSVFYEAQLVYRWRQDGFAVATGNETGGIACGG</sequence>
<gene>
    <name evidence="1" type="ORF">KAT72_17660</name>
</gene>
<dbReference type="EMBL" id="JAGRZL010000052">
    <property type="protein sequence ID" value="MBR7630797.1"/>
    <property type="molecule type" value="Genomic_DNA"/>
</dbReference>
<name>A0ABS5GUR2_9GAMM</name>
<accession>A0ABS5GUR2</accession>
<dbReference type="Proteomes" id="UP000675653">
    <property type="component" value="Unassembled WGS sequence"/>
</dbReference>
<dbReference type="RefSeq" id="WP_212514403.1">
    <property type="nucleotide sequence ID" value="NZ_CAWQDX010000077.1"/>
</dbReference>
<protein>
    <submittedName>
        <fullName evidence="1">Uncharacterized protein</fullName>
    </submittedName>
</protein>
<organism evidence="1 2">
    <name type="scientific">Aeromonas popoffii</name>
    <dbReference type="NCBI Taxonomy" id="70856"/>
    <lineage>
        <taxon>Bacteria</taxon>
        <taxon>Pseudomonadati</taxon>
        <taxon>Pseudomonadota</taxon>
        <taxon>Gammaproteobacteria</taxon>
        <taxon>Aeromonadales</taxon>
        <taxon>Aeromonadaceae</taxon>
        <taxon>Aeromonas</taxon>
    </lineage>
</organism>
<keyword evidence="2" id="KW-1185">Reference proteome</keyword>